<evidence type="ECO:0000313" key="6">
    <source>
        <dbReference type="EMBL" id="KIV92835.1"/>
    </source>
</evidence>
<sequence length="1263" mass="139420">MPPQTPIPEPDIRAEKPADAIRRAREFYRYLEPQDVDQVQSRSANTFFTDQQKHLPKLSSSLTPYCQLVALRCNVPKVMLSFIDRDTMYILAEACQEPHGDRTFSTFEFTEDPILSSCASMPSKDRVCEMTIALNPLAPEGRLPTFQISDMRASRFASVPVVAGPPYYRFYAGTPITTRDQINIGSLSVMDTNVRERLTQQEEAFLYTTARQIMTHLETNREAIEGRRSRRMAHCMNAFIAGRNSLQEHREQNRGSRSSHTDRRPSLAPGEAANIPGGRPSESASDEGISSEGPDNSIDQQDKLDSRSHTKTLARAANILREAFGEFDQDAAVVFVNLKGTAAQHSAHHRSKSFQTSPTELQSPRQNPNSPYNENSESISSPIQSSEDYSVASILASSSLKLDSSEAKPAIPRCSVTDQTLHSLVSRYPGGTVWSFDDYRGSSSDDDDPTFAPRPIKKVSPRRKMEKKILQSAFPDARQLLFAPIWSPSLGTFAHAVFVTIKLEVRSLSTSTDLSFINSFCSTLMAECSRIDTILADKQKDDFVGTISHEMRSPLHGILASTEFLSETELDSFQQTLVETVRSCGQTLLDTINHVLDYSKINTFQKQWQSSQKKPHHKATRKLQTNIDGASKPFTSGAPPLLQLLGVTSISVVLEEVVDGLILGHTYISSGLDMTDLSRTARGRGPERKMSPADDQDNDVDLYIDIQHADWTFMTQPGAVRRIIQNLVGNALKYCKSGHIIVKLELIDNAPEETDHETMLLTVEDTGCGISQKFMSSRLFLPFAQENSLAPGTGLGLSIVHSIVTMLGGTINVKSVVGQGTTMQVFLPLKRPLPGQVSTNTAPNSGTTNSGSSLGDEVVQNLQSISIDTPVLIFRPRLFSKRDMLAHVLSNYVEDWYGLRLVNREHLYSAQIILVEEDDLDELLTAFGPSSNATRILIVLCSVVSRHSTSYVSKLQHRISGPVEFVSKPCGPYKLAKAVQLSMHRLAGVSQTALDHEVADALDEQQQQAEATQVDNSRDRLATEGDLDNLKEMDLNNPGFDEASQMVQATETLAASQVSQRAQMAISDPSIDQPKQDLAESGNDEYPFPGQSALQPSSLPHRPAPLVPATPPETPATEIIANKIDVRTDNPRILVVDDNTINLKLLETFLRNKRKYTDIVCVDDGQKAVDMVTSTSRPFQIIFMDISMPVMNGFEATRAIRDVEATRPGVPGSLIIALTGLASGRDQAEGFESGCDLYLTKPVSFKAVGKLLTNWEMHQQMKT</sequence>
<dbReference type="Pfam" id="PF02518">
    <property type="entry name" value="HATPase_c"/>
    <property type="match status" value="1"/>
</dbReference>
<dbReference type="InterPro" id="IPR003661">
    <property type="entry name" value="HisK_dim/P_dom"/>
</dbReference>
<dbReference type="GO" id="GO:0000155">
    <property type="term" value="F:phosphorelay sensor kinase activity"/>
    <property type="evidence" value="ECO:0007669"/>
    <property type="project" value="InterPro"/>
</dbReference>
<feature type="domain" description="Response regulatory" evidence="5">
    <location>
        <begin position="1132"/>
        <end position="1256"/>
    </location>
</feature>
<dbReference type="InterPro" id="IPR003594">
    <property type="entry name" value="HATPase_dom"/>
</dbReference>
<evidence type="ECO:0008006" key="8">
    <source>
        <dbReference type="Google" id="ProtNLM"/>
    </source>
</evidence>
<dbReference type="STRING" id="212818.A0A0D1WUB1"/>
<dbReference type="PROSITE" id="PS50109">
    <property type="entry name" value="HIS_KIN"/>
    <property type="match status" value="1"/>
</dbReference>
<gene>
    <name evidence="6" type="ORF">PV10_04099</name>
</gene>
<dbReference type="InterPro" id="IPR036890">
    <property type="entry name" value="HATPase_C_sf"/>
</dbReference>
<name>A0A0D1WUB1_EXOME</name>
<dbReference type="PRINTS" id="PR00344">
    <property type="entry name" value="BCTRLSENSOR"/>
</dbReference>
<dbReference type="InterPro" id="IPR005467">
    <property type="entry name" value="His_kinase_dom"/>
</dbReference>
<dbReference type="EMBL" id="KN847522">
    <property type="protein sequence ID" value="KIV92835.1"/>
    <property type="molecule type" value="Genomic_DNA"/>
</dbReference>
<dbReference type="InterPro" id="IPR001789">
    <property type="entry name" value="Sig_transdc_resp-reg_receiver"/>
</dbReference>
<accession>A0A0D1WUB1</accession>
<evidence type="ECO:0000259" key="4">
    <source>
        <dbReference type="PROSITE" id="PS50109"/>
    </source>
</evidence>
<evidence type="ECO:0000313" key="7">
    <source>
        <dbReference type="Proteomes" id="UP000054302"/>
    </source>
</evidence>
<feature type="domain" description="Histidine kinase" evidence="4">
    <location>
        <begin position="546"/>
        <end position="831"/>
    </location>
</feature>
<dbReference type="AlphaFoldDB" id="A0A0D1WUB1"/>
<dbReference type="Pfam" id="PF00512">
    <property type="entry name" value="HisKA"/>
    <property type="match status" value="1"/>
</dbReference>
<dbReference type="SUPFAM" id="SSF52172">
    <property type="entry name" value="CheY-like"/>
    <property type="match status" value="1"/>
</dbReference>
<dbReference type="SMART" id="SM00448">
    <property type="entry name" value="REC"/>
    <property type="match status" value="1"/>
</dbReference>
<dbReference type="PROSITE" id="PS50110">
    <property type="entry name" value="RESPONSE_REGULATORY"/>
    <property type="match status" value="1"/>
</dbReference>
<dbReference type="OMA" id="FPNATQV"/>
<dbReference type="PANTHER" id="PTHR43719">
    <property type="entry name" value="TWO-COMPONENT HISTIDINE KINASE"/>
    <property type="match status" value="1"/>
</dbReference>
<dbReference type="Pfam" id="PF00072">
    <property type="entry name" value="Response_reg"/>
    <property type="match status" value="1"/>
</dbReference>
<evidence type="ECO:0000256" key="2">
    <source>
        <dbReference type="PROSITE-ProRule" id="PRU00169"/>
    </source>
</evidence>
<feature type="region of interest" description="Disordered" evidence="3">
    <location>
        <begin position="677"/>
        <end position="696"/>
    </location>
</feature>
<evidence type="ECO:0000256" key="3">
    <source>
        <dbReference type="SAM" id="MobiDB-lite"/>
    </source>
</evidence>
<dbReference type="SUPFAM" id="SSF55874">
    <property type="entry name" value="ATPase domain of HSP90 chaperone/DNA topoisomerase II/histidine kinase"/>
    <property type="match status" value="1"/>
</dbReference>
<dbReference type="InterPro" id="IPR036097">
    <property type="entry name" value="HisK_dim/P_sf"/>
</dbReference>
<dbReference type="OrthoDB" id="303614at2759"/>
<dbReference type="Gene3D" id="3.30.565.10">
    <property type="entry name" value="Histidine kinase-like ATPase, C-terminal domain"/>
    <property type="match status" value="1"/>
</dbReference>
<dbReference type="SMART" id="SM00387">
    <property type="entry name" value="HATPase_c"/>
    <property type="match status" value="1"/>
</dbReference>
<feature type="modified residue" description="4-aspartylphosphate" evidence="2">
    <location>
        <position position="1185"/>
    </location>
</feature>
<evidence type="ECO:0000256" key="1">
    <source>
        <dbReference type="ARBA" id="ARBA00022553"/>
    </source>
</evidence>
<dbReference type="CDD" id="cd00082">
    <property type="entry name" value="HisKA"/>
    <property type="match status" value="1"/>
</dbReference>
<feature type="compositionally biased region" description="Low complexity" evidence="3">
    <location>
        <begin position="366"/>
        <end position="384"/>
    </location>
</feature>
<dbReference type="SUPFAM" id="SSF47384">
    <property type="entry name" value="Homodimeric domain of signal transducing histidine kinase"/>
    <property type="match status" value="1"/>
</dbReference>
<feature type="region of interest" description="Disordered" evidence="3">
    <location>
        <begin position="1060"/>
        <end position="1113"/>
    </location>
</feature>
<keyword evidence="7" id="KW-1185">Reference proteome</keyword>
<dbReference type="Gene3D" id="3.40.50.2300">
    <property type="match status" value="1"/>
</dbReference>
<feature type="region of interest" description="Disordered" evidence="3">
    <location>
        <begin position="242"/>
        <end position="308"/>
    </location>
</feature>
<dbReference type="PANTHER" id="PTHR43719:SF72">
    <property type="entry name" value="HISTIDINE KINASE_RESPONSE REGULATOR, PUTATIVE (AFU_ORTHOLOGUE AFUA_8G06140)-RELATED"/>
    <property type="match status" value="1"/>
</dbReference>
<dbReference type="CDD" id="cd17546">
    <property type="entry name" value="REC_hyHK_CKI1_RcsC-like"/>
    <property type="match status" value="1"/>
</dbReference>
<dbReference type="HOGENOM" id="CLU_002763_0_0_1"/>
<feature type="compositionally biased region" description="Pro residues" evidence="3">
    <location>
        <begin position="1102"/>
        <end position="1113"/>
    </location>
</feature>
<dbReference type="SMART" id="SM00388">
    <property type="entry name" value="HisKA"/>
    <property type="match status" value="1"/>
</dbReference>
<evidence type="ECO:0000259" key="5">
    <source>
        <dbReference type="PROSITE" id="PS50110"/>
    </source>
</evidence>
<dbReference type="InterPro" id="IPR011006">
    <property type="entry name" value="CheY-like_superfamily"/>
</dbReference>
<reference evidence="6 7" key="1">
    <citation type="submission" date="2015-01" db="EMBL/GenBank/DDBJ databases">
        <title>The Genome Sequence of Exophiala mesophila CBS40295.</title>
        <authorList>
            <consortium name="The Broad Institute Genomics Platform"/>
            <person name="Cuomo C."/>
            <person name="de Hoog S."/>
            <person name="Gorbushina A."/>
            <person name="Stielow B."/>
            <person name="Teixiera M."/>
            <person name="Abouelleil A."/>
            <person name="Chapman S.B."/>
            <person name="Priest M."/>
            <person name="Young S.K."/>
            <person name="Wortman J."/>
            <person name="Nusbaum C."/>
            <person name="Birren B."/>
        </authorList>
    </citation>
    <scope>NUCLEOTIDE SEQUENCE [LARGE SCALE GENOMIC DNA]</scope>
    <source>
        <strain evidence="6 7">CBS 40295</strain>
    </source>
</reference>
<protein>
    <recommendedName>
        <fullName evidence="8">Histidine kinase</fullName>
    </recommendedName>
</protein>
<dbReference type="Proteomes" id="UP000054302">
    <property type="component" value="Unassembled WGS sequence"/>
</dbReference>
<dbReference type="InterPro" id="IPR004358">
    <property type="entry name" value="Sig_transdc_His_kin-like_C"/>
</dbReference>
<keyword evidence="1 2" id="KW-0597">Phosphoprotein</keyword>
<dbReference type="FunFam" id="1.10.287.130:FF:000023">
    <property type="entry name" value="Sensor histidine kinase/response regulator, putative"/>
    <property type="match status" value="1"/>
</dbReference>
<proteinExistence type="predicted"/>
<feature type="region of interest" description="Disordered" evidence="3">
    <location>
        <begin position="344"/>
        <end position="384"/>
    </location>
</feature>
<dbReference type="Gene3D" id="1.10.287.130">
    <property type="match status" value="1"/>
</dbReference>
<dbReference type="VEuPathDB" id="FungiDB:PV10_04099"/>
<dbReference type="SUPFAM" id="SSF55781">
    <property type="entry name" value="GAF domain-like"/>
    <property type="match status" value="1"/>
</dbReference>
<feature type="compositionally biased region" description="Polar residues" evidence="3">
    <location>
        <begin position="353"/>
        <end position="365"/>
    </location>
</feature>
<dbReference type="GeneID" id="27321944"/>
<dbReference type="InterPro" id="IPR050956">
    <property type="entry name" value="2C_system_His_kinase"/>
</dbReference>
<feature type="compositionally biased region" description="Basic and acidic residues" evidence="3">
    <location>
        <begin position="246"/>
        <end position="265"/>
    </location>
</feature>
<organism evidence="6 7">
    <name type="scientific">Exophiala mesophila</name>
    <name type="common">Black yeast-like fungus</name>
    <dbReference type="NCBI Taxonomy" id="212818"/>
    <lineage>
        <taxon>Eukaryota</taxon>
        <taxon>Fungi</taxon>
        <taxon>Dikarya</taxon>
        <taxon>Ascomycota</taxon>
        <taxon>Pezizomycotina</taxon>
        <taxon>Eurotiomycetes</taxon>
        <taxon>Chaetothyriomycetidae</taxon>
        <taxon>Chaetothyriales</taxon>
        <taxon>Herpotrichiellaceae</taxon>
        <taxon>Exophiala</taxon>
    </lineage>
</organism>
<dbReference type="RefSeq" id="XP_016224409.1">
    <property type="nucleotide sequence ID" value="XM_016368621.1"/>
</dbReference>